<dbReference type="PANTHER" id="PTHR24369:SF210">
    <property type="entry name" value="CHAOPTIN-RELATED"/>
    <property type="match status" value="1"/>
</dbReference>
<dbReference type="InterPro" id="IPR003591">
    <property type="entry name" value="Leu-rich_rpt_typical-subtyp"/>
</dbReference>
<keyword evidence="2 6" id="KW-0732">Signal</keyword>
<evidence type="ECO:0000313" key="7">
    <source>
        <dbReference type="EMBL" id="CAG9760423.1"/>
    </source>
</evidence>
<dbReference type="Proteomes" id="UP001152799">
    <property type="component" value="Chromosome 1"/>
</dbReference>
<organism evidence="7 8">
    <name type="scientific">Ceutorhynchus assimilis</name>
    <name type="common">cabbage seed weevil</name>
    <dbReference type="NCBI Taxonomy" id="467358"/>
    <lineage>
        <taxon>Eukaryota</taxon>
        <taxon>Metazoa</taxon>
        <taxon>Ecdysozoa</taxon>
        <taxon>Arthropoda</taxon>
        <taxon>Hexapoda</taxon>
        <taxon>Insecta</taxon>
        <taxon>Pterygota</taxon>
        <taxon>Neoptera</taxon>
        <taxon>Endopterygota</taxon>
        <taxon>Coleoptera</taxon>
        <taxon>Polyphaga</taxon>
        <taxon>Cucujiformia</taxon>
        <taxon>Curculionidae</taxon>
        <taxon>Ceutorhynchinae</taxon>
        <taxon>Ceutorhynchus</taxon>
    </lineage>
</organism>
<evidence type="ECO:0000256" key="3">
    <source>
        <dbReference type="ARBA" id="ARBA00022737"/>
    </source>
</evidence>
<dbReference type="AlphaFoldDB" id="A0A9N9MHK0"/>
<sequence length="713" mass="80355">MRIITLLSLVSVVLALPPTRPTTCIEGCTCKDILLNILNVVGCDGPLTINSTLFSHLDRRIITVISFSNVIISEIKEDAFKRLPNLEDVIIQKAQIGSIDPKTFNNVKKVKFADCGFEDSPNLSSEKLEELHYGNCKLDTIPALDTLFSLNFLNLSGNYIKEIEITSFAELFDLETLILSNNEISKIPANIFVNNEELSSLYLDNNPLKTFYFNTSNKLETLSIKNCFLSTFDERSTRRLTSLSELNLNNNRIKNLSVKDLEFLSQLTIIDLSQNSLKKLDNDIFAGNPKLQKVTLDDNKFESLPNFTLLHDEKFQIYSFSCKNCGLKTIHPNTFKNMPTVISLNLAKNNFTSIQNMFRYITSLRMLDVSYNNIETLAEAFDNNKNLESLNVAGNSLMTLNPQNFANNKAIKKIDASNCRLYKLWSNNATILSSVRKLFVADNHLVTLSISDFKVVPELHAVDLHGNPLVFNEDLCHVINYLESLFVYPIEYSKTNAEGPLHDDIDNFTSSGWSEFHNNKCPEMSNNIDDHESLEVGDLEDEKDILTSLQKLDDSKDDEDEYDDDDYYDSYSDGVPDSYADASSKVTEDENDDEDDKIIAAEVIDGGNLNLARVSYILSITSVFVLTALAVLIMAVIITLCILRSNNNFNRANLPRLRIPAEFKIPLWNTQQSEKKHSGSVYRPLSEDLSGAQTPKMSRYEFAVTPTVHGSNP</sequence>
<dbReference type="Pfam" id="PF00560">
    <property type="entry name" value="LRR_1"/>
    <property type="match status" value="1"/>
</dbReference>
<keyword evidence="5" id="KW-0812">Transmembrane</keyword>
<gene>
    <name evidence="7" type="ORF">CEUTPL_LOCUS1155</name>
</gene>
<evidence type="ECO:0000256" key="2">
    <source>
        <dbReference type="ARBA" id="ARBA00022729"/>
    </source>
</evidence>
<keyword evidence="5" id="KW-0472">Membrane</keyword>
<dbReference type="EMBL" id="OU892277">
    <property type="protein sequence ID" value="CAG9760423.1"/>
    <property type="molecule type" value="Genomic_DNA"/>
</dbReference>
<dbReference type="GO" id="GO:0005886">
    <property type="term" value="C:plasma membrane"/>
    <property type="evidence" value="ECO:0007669"/>
    <property type="project" value="TreeGrafter"/>
</dbReference>
<dbReference type="InterPro" id="IPR032675">
    <property type="entry name" value="LRR_dom_sf"/>
</dbReference>
<dbReference type="PROSITE" id="PS51450">
    <property type="entry name" value="LRR"/>
    <property type="match status" value="3"/>
</dbReference>
<evidence type="ECO:0000313" key="8">
    <source>
        <dbReference type="Proteomes" id="UP001152799"/>
    </source>
</evidence>
<dbReference type="PANTHER" id="PTHR24369">
    <property type="entry name" value="ANTIGEN BSP, PUTATIVE-RELATED"/>
    <property type="match status" value="1"/>
</dbReference>
<keyword evidence="5" id="KW-1133">Transmembrane helix</keyword>
<evidence type="ECO:0000256" key="1">
    <source>
        <dbReference type="ARBA" id="ARBA00022614"/>
    </source>
</evidence>
<feature type="chain" id="PRO_5040376342" evidence="6">
    <location>
        <begin position="16"/>
        <end position="713"/>
    </location>
</feature>
<evidence type="ECO:0000256" key="6">
    <source>
        <dbReference type="SAM" id="SignalP"/>
    </source>
</evidence>
<evidence type="ECO:0000256" key="4">
    <source>
        <dbReference type="SAM" id="MobiDB-lite"/>
    </source>
</evidence>
<dbReference type="SUPFAM" id="SSF52058">
    <property type="entry name" value="L domain-like"/>
    <property type="match status" value="1"/>
</dbReference>
<name>A0A9N9MHK0_9CUCU</name>
<feature type="signal peptide" evidence="6">
    <location>
        <begin position="1"/>
        <end position="15"/>
    </location>
</feature>
<dbReference type="Pfam" id="PF13855">
    <property type="entry name" value="LRR_8"/>
    <property type="match status" value="3"/>
</dbReference>
<dbReference type="Gene3D" id="3.80.10.10">
    <property type="entry name" value="Ribonuclease Inhibitor"/>
    <property type="match status" value="4"/>
</dbReference>
<keyword evidence="1" id="KW-0433">Leucine-rich repeat</keyword>
<feature type="transmembrane region" description="Helical" evidence="5">
    <location>
        <begin position="616"/>
        <end position="643"/>
    </location>
</feature>
<dbReference type="InterPro" id="IPR050541">
    <property type="entry name" value="LRR_TM_domain-containing"/>
</dbReference>
<proteinExistence type="predicted"/>
<dbReference type="InterPro" id="IPR001611">
    <property type="entry name" value="Leu-rich_rpt"/>
</dbReference>
<keyword evidence="3" id="KW-0677">Repeat</keyword>
<keyword evidence="8" id="KW-1185">Reference proteome</keyword>
<dbReference type="SUPFAM" id="SSF52047">
    <property type="entry name" value="RNI-like"/>
    <property type="match status" value="1"/>
</dbReference>
<dbReference type="OrthoDB" id="2325980at2759"/>
<accession>A0A9N9MHK0</accession>
<evidence type="ECO:0000256" key="5">
    <source>
        <dbReference type="SAM" id="Phobius"/>
    </source>
</evidence>
<feature type="region of interest" description="Disordered" evidence="4">
    <location>
        <begin position="549"/>
        <end position="593"/>
    </location>
</feature>
<protein>
    <submittedName>
        <fullName evidence="7">Uncharacterized protein</fullName>
    </submittedName>
</protein>
<dbReference type="SMART" id="SM00369">
    <property type="entry name" value="LRR_TYP"/>
    <property type="match status" value="10"/>
</dbReference>
<feature type="compositionally biased region" description="Acidic residues" evidence="4">
    <location>
        <begin position="555"/>
        <end position="568"/>
    </location>
</feature>
<reference evidence="7" key="1">
    <citation type="submission" date="2022-01" db="EMBL/GenBank/DDBJ databases">
        <authorList>
            <person name="King R."/>
        </authorList>
    </citation>
    <scope>NUCLEOTIDE SEQUENCE</scope>
</reference>